<dbReference type="PANTHER" id="PTHR34115:SF6">
    <property type="entry name" value="PROTEIN, PUTATIVE-RELATED"/>
    <property type="match status" value="1"/>
</dbReference>
<proteinExistence type="predicted"/>
<organism evidence="2 3">
    <name type="scientific">Citrus unshiu</name>
    <name type="common">Satsuma mandarin</name>
    <name type="synonym">Citrus nobilis var. unshiu</name>
    <dbReference type="NCBI Taxonomy" id="55188"/>
    <lineage>
        <taxon>Eukaryota</taxon>
        <taxon>Viridiplantae</taxon>
        <taxon>Streptophyta</taxon>
        <taxon>Embryophyta</taxon>
        <taxon>Tracheophyta</taxon>
        <taxon>Spermatophyta</taxon>
        <taxon>Magnoliopsida</taxon>
        <taxon>eudicotyledons</taxon>
        <taxon>Gunneridae</taxon>
        <taxon>Pentapetalae</taxon>
        <taxon>rosids</taxon>
        <taxon>malvids</taxon>
        <taxon>Sapindales</taxon>
        <taxon>Rutaceae</taxon>
        <taxon>Aurantioideae</taxon>
        <taxon>Citrus</taxon>
    </lineage>
</organism>
<accession>A0A2H5QE17</accession>
<keyword evidence="1" id="KW-0472">Membrane</keyword>
<protein>
    <submittedName>
        <fullName evidence="2">Uncharacterized protein</fullName>
    </submittedName>
</protein>
<keyword evidence="1" id="KW-1133">Transmembrane helix</keyword>
<feature type="transmembrane region" description="Helical" evidence="1">
    <location>
        <begin position="106"/>
        <end position="123"/>
    </location>
</feature>
<evidence type="ECO:0000313" key="2">
    <source>
        <dbReference type="EMBL" id="GAY62475.1"/>
    </source>
</evidence>
<dbReference type="PANTHER" id="PTHR34115">
    <property type="entry name" value="PROTEIN, PUTATIVE-RELATED"/>
    <property type="match status" value="1"/>
</dbReference>
<name>A0A2H5QE17_CITUN</name>
<dbReference type="EMBL" id="BDQV01000308">
    <property type="protein sequence ID" value="GAY62475.1"/>
    <property type="molecule type" value="Genomic_DNA"/>
</dbReference>
<sequence length="158" mass="18048">MEVRRRDPCQSVQNFSSSSAPYHTIFVFLIPLLVGVIEINNVQNRSKSLIETHLMSMCLFLLAILIYAFAYFAAMKSELQVFKAIEMISGSLCSVSLVSIILPRPYGHFSFIIWAFVLLLVAYKESFHMKIWQFWNRFGGNNQQLLPTKCVVGCPAYP</sequence>
<reference evidence="2 3" key="1">
    <citation type="journal article" date="2017" name="Front. Genet.">
        <title>Draft sequencing of the heterozygous diploid genome of Satsuma (Citrus unshiu Marc.) using a hybrid assembly approach.</title>
        <authorList>
            <person name="Shimizu T."/>
            <person name="Tanizawa Y."/>
            <person name="Mochizuki T."/>
            <person name="Nagasaki H."/>
            <person name="Yoshioka T."/>
            <person name="Toyoda A."/>
            <person name="Fujiyama A."/>
            <person name="Kaminuma E."/>
            <person name="Nakamura Y."/>
        </authorList>
    </citation>
    <scope>NUCLEOTIDE SEQUENCE [LARGE SCALE GENOMIC DNA]</scope>
    <source>
        <strain evidence="3">cv. Miyagawa wase</strain>
    </source>
</reference>
<gene>
    <name evidence="2" type="ORF">CUMW_218090</name>
</gene>
<comment type="caution">
    <text evidence="2">The sequence shown here is derived from an EMBL/GenBank/DDBJ whole genome shotgun (WGS) entry which is preliminary data.</text>
</comment>
<keyword evidence="1" id="KW-0812">Transmembrane</keyword>
<evidence type="ECO:0000256" key="1">
    <source>
        <dbReference type="SAM" id="Phobius"/>
    </source>
</evidence>
<feature type="transmembrane region" description="Helical" evidence="1">
    <location>
        <begin position="20"/>
        <end position="42"/>
    </location>
</feature>
<dbReference type="Proteomes" id="UP000236630">
    <property type="component" value="Unassembled WGS sequence"/>
</dbReference>
<evidence type="ECO:0000313" key="3">
    <source>
        <dbReference type="Proteomes" id="UP000236630"/>
    </source>
</evidence>
<dbReference type="AlphaFoldDB" id="A0A2H5QE17"/>
<feature type="transmembrane region" description="Helical" evidence="1">
    <location>
        <begin position="54"/>
        <end position="74"/>
    </location>
</feature>
<dbReference type="InterPro" id="IPR053258">
    <property type="entry name" value="Ca-permeable_cation_channel"/>
</dbReference>
<keyword evidence="3" id="KW-1185">Reference proteome</keyword>